<name>A0A0C3QZD8_9AGAM</name>
<dbReference type="SUPFAM" id="SSF56281">
    <property type="entry name" value="Metallo-hydrolase/oxidoreductase"/>
    <property type="match status" value="1"/>
</dbReference>
<dbReference type="AlphaFoldDB" id="A0A0C3QZD8"/>
<proteinExistence type="predicted"/>
<sequence>MSTSVIIREISPGVWTFSKPFARFGLFPVGGRSTAIKLKDNAVWVLASTPLTDTTKAKLDELGEVKWIVGPDAVHHLYLGEYKRSYPQAKVIGVEPLVDKKKDEFQFDGVYGQDPADTKYGFESEIDACYFSGFANKDVAFCHRPSKTLVIADLLFNLPAKEQYSKTWSVPIIGNLGLGPLSYMHKQFVWAAGHNKEEMRRDAKTVAGWDFTTIIPCHGDVIEKEGDKAWREAYKWYLDV</sequence>
<keyword evidence="2" id="KW-1185">Reference proteome</keyword>
<organism evidence="1 2">
    <name type="scientific">Tulasnella calospora MUT 4182</name>
    <dbReference type="NCBI Taxonomy" id="1051891"/>
    <lineage>
        <taxon>Eukaryota</taxon>
        <taxon>Fungi</taxon>
        <taxon>Dikarya</taxon>
        <taxon>Basidiomycota</taxon>
        <taxon>Agaricomycotina</taxon>
        <taxon>Agaricomycetes</taxon>
        <taxon>Cantharellales</taxon>
        <taxon>Tulasnellaceae</taxon>
        <taxon>Tulasnella</taxon>
    </lineage>
</organism>
<dbReference type="InterPro" id="IPR036866">
    <property type="entry name" value="RibonucZ/Hydroxyglut_hydro"/>
</dbReference>
<gene>
    <name evidence="1" type="ORF">M407DRAFT_90077</name>
</gene>
<evidence type="ECO:0000313" key="2">
    <source>
        <dbReference type="Proteomes" id="UP000054248"/>
    </source>
</evidence>
<dbReference type="OrthoDB" id="421671at2759"/>
<dbReference type="EMBL" id="KN822942">
    <property type="protein sequence ID" value="KIO34794.1"/>
    <property type="molecule type" value="Genomic_DNA"/>
</dbReference>
<dbReference type="PANTHER" id="PTHR33835">
    <property type="entry name" value="YALI0C07656P"/>
    <property type="match status" value="1"/>
</dbReference>
<dbReference type="PANTHER" id="PTHR33835:SF1">
    <property type="entry name" value="METALLO-BETA-LACTAMASE DOMAIN-CONTAINING PROTEIN"/>
    <property type="match status" value="1"/>
</dbReference>
<dbReference type="Proteomes" id="UP000054248">
    <property type="component" value="Unassembled WGS sequence"/>
</dbReference>
<protein>
    <recommendedName>
        <fullName evidence="3">Metallo-beta-lactamase domain-containing protein</fullName>
    </recommendedName>
</protein>
<reference evidence="1 2" key="1">
    <citation type="submission" date="2014-04" db="EMBL/GenBank/DDBJ databases">
        <authorList>
            <consortium name="DOE Joint Genome Institute"/>
            <person name="Kuo A."/>
            <person name="Girlanda M."/>
            <person name="Perotto S."/>
            <person name="Kohler A."/>
            <person name="Nagy L.G."/>
            <person name="Floudas D."/>
            <person name="Copeland A."/>
            <person name="Barry K.W."/>
            <person name="Cichocki N."/>
            <person name="Veneault-Fourrey C."/>
            <person name="LaButti K."/>
            <person name="Lindquist E.A."/>
            <person name="Lipzen A."/>
            <person name="Lundell T."/>
            <person name="Morin E."/>
            <person name="Murat C."/>
            <person name="Sun H."/>
            <person name="Tunlid A."/>
            <person name="Henrissat B."/>
            <person name="Grigoriev I.V."/>
            <person name="Hibbett D.S."/>
            <person name="Martin F."/>
            <person name="Nordberg H.P."/>
            <person name="Cantor M.N."/>
            <person name="Hua S.X."/>
        </authorList>
    </citation>
    <scope>NUCLEOTIDE SEQUENCE [LARGE SCALE GENOMIC DNA]</scope>
    <source>
        <strain evidence="1 2">MUT 4182</strain>
    </source>
</reference>
<dbReference type="HOGENOM" id="CLU_056292_1_0_1"/>
<dbReference type="InterPro" id="IPR025638">
    <property type="entry name" value="DUF4336"/>
</dbReference>
<reference evidence="2" key="2">
    <citation type="submission" date="2015-01" db="EMBL/GenBank/DDBJ databases">
        <title>Evolutionary Origins and Diversification of the Mycorrhizal Mutualists.</title>
        <authorList>
            <consortium name="DOE Joint Genome Institute"/>
            <consortium name="Mycorrhizal Genomics Consortium"/>
            <person name="Kohler A."/>
            <person name="Kuo A."/>
            <person name="Nagy L.G."/>
            <person name="Floudas D."/>
            <person name="Copeland A."/>
            <person name="Barry K.W."/>
            <person name="Cichocki N."/>
            <person name="Veneault-Fourrey C."/>
            <person name="LaButti K."/>
            <person name="Lindquist E.A."/>
            <person name="Lipzen A."/>
            <person name="Lundell T."/>
            <person name="Morin E."/>
            <person name="Murat C."/>
            <person name="Riley R."/>
            <person name="Ohm R."/>
            <person name="Sun H."/>
            <person name="Tunlid A."/>
            <person name="Henrissat B."/>
            <person name="Grigoriev I.V."/>
            <person name="Hibbett D.S."/>
            <person name="Martin F."/>
        </authorList>
    </citation>
    <scope>NUCLEOTIDE SEQUENCE [LARGE SCALE GENOMIC DNA]</scope>
    <source>
        <strain evidence="2">MUT 4182</strain>
    </source>
</reference>
<accession>A0A0C3QZD8</accession>
<evidence type="ECO:0008006" key="3">
    <source>
        <dbReference type="Google" id="ProtNLM"/>
    </source>
</evidence>
<evidence type="ECO:0000313" key="1">
    <source>
        <dbReference type="EMBL" id="KIO34794.1"/>
    </source>
</evidence>